<reference evidence="2" key="1">
    <citation type="submission" date="2010-08" db="EMBL/GenBank/DDBJ databases">
        <title>Genome sequence of Parvularcula bermudensis HTCC2503.</title>
        <authorList>
            <person name="Kang D.-M."/>
            <person name="Oh H.-M."/>
            <person name="Cho J.-C."/>
        </authorList>
    </citation>
    <scope>NUCLEOTIDE SEQUENCE [LARGE SCALE GENOMIC DNA]</scope>
    <source>
        <strain evidence="2">ATCC BAA-594 / HTCC2503 / KCTC 12087</strain>
    </source>
</reference>
<sequence length="41" mass="4641">MKFAIFIGFLVLFTLGLLYVVGDRRVPAQSLVEKEVELTAR</sequence>
<dbReference type="KEGG" id="pbr:PB2503_09584"/>
<dbReference type="AlphaFoldDB" id="E0TDE6"/>
<evidence type="ECO:0000313" key="2">
    <source>
        <dbReference type="Proteomes" id="UP000001302"/>
    </source>
</evidence>
<name>E0TDE6_PARBH</name>
<accession>E0TDE6</accession>
<evidence type="ECO:0000313" key="1">
    <source>
        <dbReference type="EMBL" id="ADM09969.1"/>
    </source>
</evidence>
<keyword evidence="2" id="KW-1185">Reference proteome</keyword>
<dbReference type="Proteomes" id="UP000001302">
    <property type="component" value="Chromosome"/>
</dbReference>
<protein>
    <submittedName>
        <fullName evidence="1">Uncharacterized protein</fullName>
    </submittedName>
</protein>
<proteinExistence type="predicted"/>
<dbReference type="HOGENOM" id="CLU_3273911_0_0_5"/>
<gene>
    <name evidence="1" type="ordered locus">PB2503_09584</name>
</gene>
<dbReference type="STRING" id="314260.PB2503_09584"/>
<dbReference type="EMBL" id="CP002156">
    <property type="protein sequence ID" value="ADM09969.1"/>
    <property type="molecule type" value="Genomic_DNA"/>
</dbReference>
<reference evidence="1 2" key="2">
    <citation type="journal article" date="2011" name="J. Bacteriol.">
        <title>Complete genome sequence of strain HTCC2503T of Parvularcula bermudensis, the type species of the order "Parvularculales" in the class Alphaproteobacteria.</title>
        <authorList>
            <person name="Oh H.M."/>
            <person name="Kang I."/>
            <person name="Vergin K.L."/>
            <person name="Kang D."/>
            <person name="Rhee K.H."/>
            <person name="Giovannoni S.J."/>
            <person name="Cho J.C."/>
        </authorList>
    </citation>
    <scope>NUCLEOTIDE SEQUENCE [LARGE SCALE GENOMIC DNA]</scope>
    <source>
        <strain evidence="2">ATCC BAA-594 / HTCC2503 / KCTC 12087</strain>
    </source>
</reference>
<organism evidence="1 2">
    <name type="scientific">Parvularcula bermudensis (strain ATCC BAA-594 / HTCC2503 / KCTC 12087)</name>
    <dbReference type="NCBI Taxonomy" id="314260"/>
    <lineage>
        <taxon>Bacteria</taxon>
        <taxon>Pseudomonadati</taxon>
        <taxon>Pseudomonadota</taxon>
        <taxon>Alphaproteobacteria</taxon>
        <taxon>Parvularculales</taxon>
        <taxon>Parvularculaceae</taxon>
        <taxon>Parvularcula</taxon>
    </lineage>
</organism>